<evidence type="ECO:0000313" key="3">
    <source>
        <dbReference type="Proteomes" id="UP000481153"/>
    </source>
</evidence>
<dbReference type="EMBL" id="VJMJ01000203">
    <property type="protein sequence ID" value="KAF0727009.1"/>
    <property type="molecule type" value="Genomic_DNA"/>
</dbReference>
<gene>
    <name evidence="2" type="ORF">Ae201684_014874</name>
</gene>
<keyword evidence="1" id="KW-0732">Signal</keyword>
<sequence length="96" mass="10477">MLKLMLASLVSFAVARFGSNQMGSAVMIVLNHHTSAIVVIPGEEVKDHPVDVAVAGKLFEPTNEWQAIEPSYHLPGGLWIRINLATGQKEARDMPK</sequence>
<protein>
    <submittedName>
        <fullName evidence="2">Uncharacterized protein</fullName>
    </submittedName>
</protein>
<comment type="caution">
    <text evidence="2">The sequence shown here is derived from an EMBL/GenBank/DDBJ whole genome shotgun (WGS) entry which is preliminary data.</text>
</comment>
<accession>A0A6G0WII1</accession>
<feature type="signal peptide" evidence="1">
    <location>
        <begin position="1"/>
        <end position="15"/>
    </location>
</feature>
<evidence type="ECO:0000256" key="1">
    <source>
        <dbReference type="SAM" id="SignalP"/>
    </source>
</evidence>
<feature type="chain" id="PRO_5026026980" evidence="1">
    <location>
        <begin position="16"/>
        <end position="96"/>
    </location>
</feature>
<dbReference type="VEuPathDB" id="FungiDB:AeMF1_018058"/>
<reference evidence="2 3" key="1">
    <citation type="submission" date="2019-07" db="EMBL/GenBank/DDBJ databases">
        <title>Genomics analysis of Aphanomyces spp. identifies a new class of oomycete effector associated with host adaptation.</title>
        <authorList>
            <person name="Gaulin E."/>
        </authorList>
    </citation>
    <scope>NUCLEOTIDE SEQUENCE [LARGE SCALE GENOMIC DNA]</scope>
    <source>
        <strain evidence="2 3">ATCC 201684</strain>
    </source>
</reference>
<keyword evidence="3" id="KW-1185">Reference proteome</keyword>
<organism evidence="2 3">
    <name type="scientific">Aphanomyces euteiches</name>
    <dbReference type="NCBI Taxonomy" id="100861"/>
    <lineage>
        <taxon>Eukaryota</taxon>
        <taxon>Sar</taxon>
        <taxon>Stramenopiles</taxon>
        <taxon>Oomycota</taxon>
        <taxon>Saprolegniomycetes</taxon>
        <taxon>Saprolegniales</taxon>
        <taxon>Verrucalvaceae</taxon>
        <taxon>Aphanomyces</taxon>
    </lineage>
</organism>
<proteinExistence type="predicted"/>
<evidence type="ECO:0000313" key="2">
    <source>
        <dbReference type="EMBL" id="KAF0727009.1"/>
    </source>
</evidence>
<dbReference type="AlphaFoldDB" id="A0A6G0WII1"/>
<name>A0A6G0WII1_9STRA</name>
<dbReference type="Proteomes" id="UP000481153">
    <property type="component" value="Unassembled WGS sequence"/>
</dbReference>